<evidence type="ECO:0000256" key="4">
    <source>
        <dbReference type="ARBA" id="ARBA00022801"/>
    </source>
</evidence>
<keyword evidence="3" id="KW-0479">Metal-binding</keyword>
<evidence type="ECO:0000256" key="5">
    <source>
        <dbReference type="ARBA" id="ARBA00022833"/>
    </source>
</evidence>
<dbReference type="Gene3D" id="3.60.15.10">
    <property type="entry name" value="Ribonuclease Z/Hydroxyacylglutathione hydrolase-like"/>
    <property type="match status" value="1"/>
</dbReference>
<feature type="compositionally biased region" description="Low complexity" evidence="6">
    <location>
        <begin position="300"/>
        <end position="309"/>
    </location>
</feature>
<feature type="compositionally biased region" description="Low complexity" evidence="6">
    <location>
        <begin position="267"/>
        <end position="279"/>
    </location>
</feature>
<evidence type="ECO:0000256" key="2">
    <source>
        <dbReference type="ARBA" id="ARBA00007749"/>
    </source>
</evidence>
<evidence type="ECO:0000313" key="7">
    <source>
        <dbReference type="EMBL" id="GFJ86804.1"/>
    </source>
</evidence>
<organism evidence="7 8">
    <name type="scientific">Phytohabitans rumicis</name>
    <dbReference type="NCBI Taxonomy" id="1076125"/>
    <lineage>
        <taxon>Bacteria</taxon>
        <taxon>Bacillati</taxon>
        <taxon>Actinomycetota</taxon>
        <taxon>Actinomycetes</taxon>
        <taxon>Micromonosporales</taxon>
        <taxon>Micromonosporaceae</taxon>
    </lineage>
</organism>
<dbReference type="Proteomes" id="UP000482960">
    <property type="component" value="Unassembled WGS sequence"/>
</dbReference>
<accession>A0A6V8KSJ9</accession>
<protein>
    <recommendedName>
        <fullName evidence="9">Metallo-beta-lactamase domain-containing protein</fullName>
    </recommendedName>
</protein>
<gene>
    <name evidence="7" type="ORF">Prum_004460</name>
</gene>
<sequence length="318" mass="34908">MRIMTFAVQALPVGRTEIPGPELFWMGEWDRWFPLTFQVLLVRGPGVTALVNTGAPADLGPLNEIWTSILGPRALYARDDTETIQAQLARVGVRPDEVTHVFATPFQLYTTAGIPLFPHAQVCLSKTGWIHFHTTHQHPHDNRWTSISPEVLVHLVTDGWDRVRLLEDEDEVVPGLRTWWAGTHHRASIAVEVDSTAGTVVASDAFFYYENVEEGRMLGINENMYEGLACYERTRRVADHIVPLYDPKVFDRYADGVIAGSDRCARSSSTAPTTSGSSSCRIPSPDRARCSSGSPPPASAAPTCMATPARTGGATPGR</sequence>
<keyword evidence="8" id="KW-1185">Reference proteome</keyword>
<comment type="caution">
    <text evidence="7">The sequence shown here is derived from an EMBL/GenBank/DDBJ whole genome shotgun (WGS) entry which is preliminary data.</text>
</comment>
<keyword evidence="4" id="KW-0378">Hydrolase</keyword>
<dbReference type="GO" id="GO:0046872">
    <property type="term" value="F:metal ion binding"/>
    <property type="evidence" value="ECO:0007669"/>
    <property type="project" value="UniProtKB-KW"/>
</dbReference>
<proteinExistence type="inferred from homology"/>
<name>A0A6V8KSJ9_9ACTN</name>
<dbReference type="EMBL" id="BLPG01000001">
    <property type="protein sequence ID" value="GFJ86804.1"/>
    <property type="molecule type" value="Genomic_DNA"/>
</dbReference>
<reference evidence="7 8" key="1">
    <citation type="submission" date="2020-03" db="EMBL/GenBank/DDBJ databases">
        <title>Whole genome shotgun sequence of Phytohabitans rumicis NBRC 108638.</title>
        <authorList>
            <person name="Komaki H."/>
            <person name="Tamura T."/>
        </authorList>
    </citation>
    <scope>NUCLEOTIDE SEQUENCE [LARGE SCALE GENOMIC DNA]</scope>
    <source>
        <strain evidence="7 8">NBRC 108638</strain>
    </source>
</reference>
<dbReference type="AlphaFoldDB" id="A0A6V8KSJ9"/>
<evidence type="ECO:0008006" key="9">
    <source>
        <dbReference type="Google" id="ProtNLM"/>
    </source>
</evidence>
<feature type="region of interest" description="Disordered" evidence="6">
    <location>
        <begin position="263"/>
        <end position="318"/>
    </location>
</feature>
<comment type="similarity">
    <text evidence="2">Belongs to the metallo-beta-lactamase superfamily.</text>
</comment>
<dbReference type="SUPFAM" id="SSF56281">
    <property type="entry name" value="Metallo-hydrolase/oxidoreductase"/>
    <property type="match status" value="1"/>
</dbReference>
<keyword evidence="5" id="KW-0862">Zinc</keyword>
<dbReference type="GO" id="GO:0016787">
    <property type="term" value="F:hydrolase activity"/>
    <property type="evidence" value="ECO:0007669"/>
    <property type="project" value="UniProtKB-KW"/>
</dbReference>
<evidence type="ECO:0000256" key="3">
    <source>
        <dbReference type="ARBA" id="ARBA00022723"/>
    </source>
</evidence>
<dbReference type="InterPro" id="IPR051013">
    <property type="entry name" value="MBL_superfamily_lactonases"/>
</dbReference>
<evidence type="ECO:0000313" key="8">
    <source>
        <dbReference type="Proteomes" id="UP000482960"/>
    </source>
</evidence>
<evidence type="ECO:0000256" key="1">
    <source>
        <dbReference type="ARBA" id="ARBA00001947"/>
    </source>
</evidence>
<dbReference type="InterPro" id="IPR036866">
    <property type="entry name" value="RibonucZ/Hydroxyglut_hydro"/>
</dbReference>
<reference evidence="7 8" key="2">
    <citation type="submission" date="2020-03" db="EMBL/GenBank/DDBJ databases">
        <authorList>
            <person name="Ichikawa N."/>
            <person name="Kimura A."/>
            <person name="Kitahashi Y."/>
            <person name="Uohara A."/>
        </authorList>
    </citation>
    <scope>NUCLEOTIDE SEQUENCE [LARGE SCALE GENOMIC DNA]</scope>
    <source>
        <strain evidence="7 8">NBRC 108638</strain>
    </source>
</reference>
<dbReference type="PANTHER" id="PTHR42978">
    <property type="entry name" value="QUORUM-QUENCHING LACTONASE YTNP-RELATED-RELATED"/>
    <property type="match status" value="1"/>
</dbReference>
<evidence type="ECO:0000256" key="6">
    <source>
        <dbReference type="SAM" id="MobiDB-lite"/>
    </source>
</evidence>
<dbReference type="PANTHER" id="PTHR42978:SF2">
    <property type="entry name" value="102 KBASES UNSTABLE REGION: FROM 1 TO 119443"/>
    <property type="match status" value="1"/>
</dbReference>
<comment type="cofactor">
    <cofactor evidence="1">
        <name>Zn(2+)</name>
        <dbReference type="ChEBI" id="CHEBI:29105"/>
    </cofactor>
</comment>